<comment type="caution">
    <text evidence="3">The sequence shown here is derived from an EMBL/GenBank/DDBJ whole genome shotgun (WGS) entry which is preliminary data.</text>
</comment>
<dbReference type="OrthoDB" id="291028at2"/>
<feature type="coiled-coil region" evidence="1">
    <location>
        <begin position="475"/>
        <end position="574"/>
    </location>
</feature>
<proteinExistence type="predicted"/>
<sequence>MSTRAQIDAGGAEFSLTLKDSLTTDIKSVLNGVVDSVKTVNTQIQAEMRQVSDSIAGVGKSIARVGVGVTAFGGASAFGFGKAVVAAGNFAETVSMFEAVFKDQSAAVRTWSKDYGKAVGRAQSQMLDLLAQSQNTFVPLGFDRQEAAELSKTVTKLAIDLASFGVMDDDDAFRRLIGGLVGNTENLKAFGVQATAAAVKAKALTLGFDPNNLTSYEKALAILEITLEGTRDAQGDALRTSDGFANSMKRLRAELAQLKISIGEPLREAAAALVSKFADIVGGVNKLIERFPKLSQFAAGLAIALTGVGAAATVVGSGVATLAGSLATLSLLSLTPLAGGRGFAVLAGNAVTARVAVTEAAGAAGLFAANSKRAVTAGGGFRGMLKGIAKSVVELGASLAGVFRGAAIKTAFASLTNGFKTFVAVSATAFKSLMGVMVSGITRLAALLLSPIALITAAVVGIPLLLAKFKADSDLRKGQDKADKLERQRQEIVGESFRAAGQDVPSDLGKTLDIDAADAVAKKKAAMRRDAEAFEKQARAAEEASRGLKLKAEIEGIQSSLERYRERIDLARELLAKGDITQDQFGKFAAKETQAVRDSSPFVQAQKALAKSLMNPTELLQKALSDAARLFKGSPEMFRRARESAIAQFKANDRATQLAAQLQTPLEQYQAAIAEAKEVFANSPELLSRAMDAAADRFRASSPAEQLRMQIRSPAEQLQDRLSEINNVLQDIAPELRDSVGKRARSQAFSDFRRNDPDIQNATRIKDSLKTDGAQIAEKMLEASKLVSKGLLSKGELAKFRGNLIEEAVGDRPDIDLSRSVASTSASFASQIGAFGPAFNADQELVKFNEKQVELQQEMTGHLAKIANRRRVLAK</sequence>
<keyword evidence="2" id="KW-0472">Membrane</keyword>
<organism evidence="3 4">
    <name type="scientific">Rhodopirellula islandica</name>
    <dbReference type="NCBI Taxonomy" id="595434"/>
    <lineage>
        <taxon>Bacteria</taxon>
        <taxon>Pseudomonadati</taxon>
        <taxon>Planctomycetota</taxon>
        <taxon>Planctomycetia</taxon>
        <taxon>Pirellulales</taxon>
        <taxon>Pirellulaceae</taxon>
        <taxon>Rhodopirellula</taxon>
    </lineage>
</organism>
<dbReference type="STRING" id="595434.RISK_004934"/>
<gene>
    <name evidence="3" type="ORF">RISK_004934</name>
</gene>
<keyword evidence="4" id="KW-1185">Reference proteome</keyword>
<dbReference type="PATRIC" id="fig|595434.4.peg.4682"/>
<evidence type="ECO:0000313" key="4">
    <source>
        <dbReference type="Proteomes" id="UP000036367"/>
    </source>
</evidence>
<evidence type="ECO:0000313" key="3">
    <source>
        <dbReference type="EMBL" id="KLU02964.1"/>
    </source>
</evidence>
<dbReference type="RefSeq" id="WP_047816081.1">
    <property type="nucleotide sequence ID" value="NZ_LECT01000042.1"/>
</dbReference>
<dbReference type="Proteomes" id="UP000036367">
    <property type="component" value="Unassembled WGS sequence"/>
</dbReference>
<protein>
    <submittedName>
        <fullName evidence="3">Tail protein</fullName>
    </submittedName>
</protein>
<dbReference type="EMBL" id="LECT01000042">
    <property type="protein sequence ID" value="KLU02964.1"/>
    <property type="molecule type" value="Genomic_DNA"/>
</dbReference>
<keyword evidence="2" id="KW-0812">Transmembrane</keyword>
<keyword evidence="1" id="KW-0175">Coiled coil</keyword>
<evidence type="ECO:0000256" key="1">
    <source>
        <dbReference type="SAM" id="Coils"/>
    </source>
</evidence>
<reference evidence="3" key="1">
    <citation type="submission" date="2015-05" db="EMBL/GenBank/DDBJ databases">
        <title>Permanent draft genome of Rhodopirellula islandicus K833.</title>
        <authorList>
            <person name="Kizina J."/>
            <person name="Richter M."/>
            <person name="Glockner F.O."/>
            <person name="Harder J."/>
        </authorList>
    </citation>
    <scope>NUCLEOTIDE SEQUENCE [LARGE SCALE GENOMIC DNA]</scope>
    <source>
        <strain evidence="3">K833</strain>
    </source>
</reference>
<name>A0A0J1EBP5_RHOIS</name>
<evidence type="ECO:0000256" key="2">
    <source>
        <dbReference type="SAM" id="Phobius"/>
    </source>
</evidence>
<accession>A0A0J1EBP5</accession>
<keyword evidence="2" id="KW-1133">Transmembrane helix</keyword>
<dbReference type="AlphaFoldDB" id="A0A0J1EBP5"/>
<feature type="transmembrane region" description="Helical" evidence="2">
    <location>
        <begin position="444"/>
        <end position="467"/>
    </location>
</feature>